<feature type="binding site" evidence="7">
    <location>
        <begin position="94"/>
        <end position="95"/>
    </location>
    <ligand>
        <name>(2S)-2-hydroxy-3-oxobutyl phosphate</name>
        <dbReference type="ChEBI" id="CHEBI:58830"/>
    </ligand>
</feature>
<feature type="binding site" evidence="7">
    <location>
        <begin position="65"/>
        <end position="67"/>
    </location>
    <ligand>
        <name>5-amino-6-(D-ribitylamino)uracil</name>
        <dbReference type="ChEBI" id="CHEBI:15934"/>
    </ligand>
</feature>
<dbReference type="EC" id="2.5.1.78" evidence="3 7"/>
<evidence type="ECO:0000256" key="3">
    <source>
        <dbReference type="ARBA" id="ARBA00012664"/>
    </source>
</evidence>
<keyword evidence="5 7" id="KW-0808">Transferase</keyword>
<evidence type="ECO:0000256" key="5">
    <source>
        <dbReference type="ARBA" id="ARBA00022679"/>
    </source>
</evidence>
<feature type="binding site" evidence="7">
    <location>
        <position position="122"/>
    </location>
    <ligand>
        <name>5-amino-6-(D-ribitylamino)uracil</name>
        <dbReference type="ChEBI" id="CHEBI:15934"/>
    </ligand>
</feature>
<dbReference type="CDD" id="cd09209">
    <property type="entry name" value="Lumazine_synthase-I"/>
    <property type="match status" value="1"/>
</dbReference>
<evidence type="ECO:0000256" key="4">
    <source>
        <dbReference type="ARBA" id="ARBA00022619"/>
    </source>
</evidence>
<evidence type="ECO:0000256" key="6">
    <source>
        <dbReference type="ARBA" id="ARBA00048785"/>
    </source>
</evidence>
<feature type="binding site" evidence="7">
    <location>
        <begin position="89"/>
        <end position="91"/>
    </location>
    <ligand>
        <name>5-amino-6-(D-ribitylamino)uracil</name>
        <dbReference type="ChEBI" id="CHEBI:15934"/>
    </ligand>
</feature>
<dbReference type="NCBIfam" id="TIGR00114">
    <property type="entry name" value="lumazine-synth"/>
    <property type="match status" value="1"/>
</dbReference>
<organism evidence="8 9">
    <name type="scientific">Algoriphagus aestuariicola</name>
    <dbReference type="NCBI Taxonomy" id="1852016"/>
    <lineage>
        <taxon>Bacteria</taxon>
        <taxon>Pseudomonadati</taxon>
        <taxon>Bacteroidota</taxon>
        <taxon>Cytophagia</taxon>
        <taxon>Cytophagales</taxon>
        <taxon>Cyclobacteriaceae</taxon>
        <taxon>Algoriphagus</taxon>
    </lineage>
</organism>
<dbReference type="Proteomes" id="UP000664698">
    <property type="component" value="Unassembled WGS sequence"/>
</dbReference>
<dbReference type="EMBL" id="JAFKCW010000003">
    <property type="protein sequence ID" value="MBN7801960.1"/>
    <property type="molecule type" value="Genomic_DNA"/>
</dbReference>
<keyword evidence="4 7" id="KW-0686">Riboflavin biosynthesis</keyword>
<dbReference type="RefSeq" id="WP_206569969.1">
    <property type="nucleotide sequence ID" value="NZ_JAFKCW010000003.1"/>
</dbReference>
<comment type="similarity">
    <text evidence="2 7">Belongs to the DMRL synthase family.</text>
</comment>
<feature type="binding site" evidence="7">
    <location>
        <position position="136"/>
    </location>
    <ligand>
        <name>(2S)-2-hydroxy-3-oxobutyl phosphate</name>
        <dbReference type="ChEBI" id="CHEBI:58830"/>
    </ligand>
</feature>
<evidence type="ECO:0000313" key="8">
    <source>
        <dbReference type="EMBL" id="MBN7801960.1"/>
    </source>
</evidence>
<dbReference type="HAMAP" id="MF_00178">
    <property type="entry name" value="Lumazine_synth"/>
    <property type="match status" value="1"/>
</dbReference>
<proteinExistence type="inferred from homology"/>
<dbReference type="PANTHER" id="PTHR21058:SF0">
    <property type="entry name" value="6,7-DIMETHYL-8-RIBITYLLUMAZINE SYNTHASE"/>
    <property type="match status" value="1"/>
</dbReference>
<sequence length="158" mass="17083">MATALKSLSAHSSKNIQDISSKKFAIVVSEWNEEVTEALYSGAYQTLIEHGAKKENIIRKNVPGSFELTLGAQWCAQDDTIDAVLCLGCVIQGETRHFDFICDAVAHGITNVGLKYNKPVIFGVLTPDTQKQAMDRAGGKHGNKGDEAAITAIKMLGF</sequence>
<dbReference type="SUPFAM" id="SSF52121">
    <property type="entry name" value="Lumazine synthase"/>
    <property type="match status" value="1"/>
</dbReference>
<keyword evidence="9" id="KW-1185">Reference proteome</keyword>
<gene>
    <name evidence="7" type="primary">ribH</name>
    <name evidence="8" type="ORF">J0A67_13890</name>
</gene>
<protein>
    <recommendedName>
        <fullName evidence="3 7">6,7-dimethyl-8-ribityllumazine synthase</fullName>
        <shortName evidence="7">DMRL synthase</shortName>
        <shortName evidence="7">LS</shortName>
        <shortName evidence="7">Lumazine synthase</shortName>
        <ecNumber evidence="3 7">2.5.1.78</ecNumber>
    </recommendedName>
</protein>
<name>A0ABS3BUF3_9BACT</name>
<evidence type="ECO:0000313" key="9">
    <source>
        <dbReference type="Proteomes" id="UP000664698"/>
    </source>
</evidence>
<comment type="function">
    <text evidence="7">Catalyzes the formation of 6,7-dimethyl-8-ribityllumazine by condensation of 5-amino-6-(D-ribitylamino)uracil with 3,4-dihydroxy-2-butanone 4-phosphate. This is the penultimate step in the biosynthesis of riboflavin.</text>
</comment>
<comment type="caution">
    <text evidence="8">The sequence shown here is derived from an EMBL/GenBank/DDBJ whole genome shotgun (WGS) entry which is preliminary data.</text>
</comment>
<dbReference type="GO" id="GO:0000906">
    <property type="term" value="F:6,7-dimethyl-8-ribityllumazine synthase activity"/>
    <property type="evidence" value="ECO:0007669"/>
    <property type="project" value="UniProtKB-EC"/>
</dbReference>
<dbReference type="InterPro" id="IPR002180">
    <property type="entry name" value="LS/RS"/>
</dbReference>
<dbReference type="PANTHER" id="PTHR21058">
    <property type="entry name" value="6,7-DIMETHYL-8-RIBITYLLUMAZINE SYNTHASE DMRL SYNTHASE LUMAZINE SYNTHASE"/>
    <property type="match status" value="1"/>
</dbReference>
<dbReference type="InterPro" id="IPR034964">
    <property type="entry name" value="LS"/>
</dbReference>
<feature type="binding site" evidence="7">
    <location>
        <position position="31"/>
    </location>
    <ligand>
        <name>5-amino-6-(D-ribitylamino)uracil</name>
        <dbReference type="ChEBI" id="CHEBI:15934"/>
    </ligand>
</feature>
<evidence type="ECO:0000256" key="7">
    <source>
        <dbReference type="HAMAP-Rule" id="MF_00178"/>
    </source>
</evidence>
<feature type="active site" description="Proton donor" evidence="7">
    <location>
        <position position="97"/>
    </location>
</feature>
<evidence type="ECO:0000256" key="2">
    <source>
        <dbReference type="ARBA" id="ARBA00007424"/>
    </source>
</evidence>
<reference evidence="8 9" key="1">
    <citation type="submission" date="2021-03" db="EMBL/GenBank/DDBJ databases">
        <title>novel species isolated from a fishpond in China.</title>
        <authorList>
            <person name="Lu H."/>
            <person name="Cai Z."/>
        </authorList>
    </citation>
    <scope>NUCLEOTIDE SEQUENCE [LARGE SCALE GENOMIC DNA]</scope>
    <source>
        <strain evidence="8 9">JCM 31546</strain>
    </source>
</reference>
<dbReference type="Pfam" id="PF00885">
    <property type="entry name" value="DMRL_synthase"/>
    <property type="match status" value="1"/>
</dbReference>
<comment type="pathway">
    <text evidence="1 7">Cofactor biosynthesis; riboflavin biosynthesis; riboflavin from 2-hydroxy-3-oxobutyl phosphate and 5-amino-6-(D-ribitylamino)uracil: step 1/2.</text>
</comment>
<evidence type="ECO:0000256" key="1">
    <source>
        <dbReference type="ARBA" id="ARBA00004917"/>
    </source>
</evidence>
<dbReference type="Gene3D" id="3.40.50.960">
    <property type="entry name" value="Lumazine/riboflavin synthase"/>
    <property type="match status" value="1"/>
</dbReference>
<comment type="catalytic activity">
    <reaction evidence="6 7">
        <text>(2S)-2-hydroxy-3-oxobutyl phosphate + 5-amino-6-(D-ribitylamino)uracil = 6,7-dimethyl-8-(1-D-ribityl)lumazine + phosphate + 2 H2O + H(+)</text>
        <dbReference type="Rhea" id="RHEA:26152"/>
        <dbReference type="ChEBI" id="CHEBI:15377"/>
        <dbReference type="ChEBI" id="CHEBI:15378"/>
        <dbReference type="ChEBI" id="CHEBI:15934"/>
        <dbReference type="ChEBI" id="CHEBI:43474"/>
        <dbReference type="ChEBI" id="CHEBI:58201"/>
        <dbReference type="ChEBI" id="CHEBI:58830"/>
        <dbReference type="EC" id="2.5.1.78"/>
    </reaction>
</comment>
<accession>A0ABS3BUF3</accession>
<dbReference type="InterPro" id="IPR036467">
    <property type="entry name" value="LS/RS_sf"/>
</dbReference>